<gene>
    <name evidence="2" type="ORF">ACFOSE_08180</name>
</gene>
<dbReference type="InterPro" id="IPR048042">
    <property type="entry name" value="TipC-like"/>
</dbReference>
<organism evidence="2 3">
    <name type="scientific">Streptococcus dentapri</name>
    <dbReference type="NCBI Taxonomy" id="573564"/>
    <lineage>
        <taxon>Bacteria</taxon>
        <taxon>Bacillati</taxon>
        <taxon>Bacillota</taxon>
        <taxon>Bacilli</taxon>
        <taxon>Lactobacillales</taxon>
        <taxon>Streptococcaceae</taxon>
        <taxon>Streptococcus</taxon>
    </lineage>
</organism>
<evidence type="ECO:0000313" key="2">
    <source>
        <dbReference type="EMBL" id="MFC3932725.1"/>
    </source>
</evidence>
<sequence>WDLAVYCKWLIRTTSCLFCHLQYSPFGLFIVVENQLAPRVLVSLSILLLTGFIALYVLNYQTRQKSANIFDEIYFVESSKTLEISHLGRIGFSKVDGLTSSAGGTDSIGRPIFPGSVYKKHSYYSNNLKKLRTLEIYTFYKGEEDQLYIFMSQNLSHGDTLDIAYNYDINTKVLSQKVMINFRGKNYRNYSENPTVVSKTLKANGWTLERASKYGDKILKEKVLKDWCSVYDSHYSPSHWGKVKVVNTWKNAEEE</sequence>
<dbReference type="Proteomes" id="UP001595901">
    <property type="component" value="Unassembled WGS sequence"/>
</dbReference>
<evidence type="ECO:0000313" key="3">
    <source>
        <dbReference type="Proteomes" id="UP001595901"/>
    </source>
</evidence>
<keyword evidence="3" id="KW-1185">Reference proteome</keyword>
<evidence type="ECO:0000256" key="1">
    <source>
        <dbReference type="SAM" id="Phobius"/>
    </source>
</evidence>
<name>A0ABV8D357_9STRE</name>
<keyword evidence="1" id="KW-0812">Transmembrane</keyword>
<keyword evidence="1" id="KW-0472">Membrane</keyword>
<feature type="non-terminal residue" evidence="2">
    <location>
        <position position="1"/>
    </location>
</feature>
<proteinExistence type="predicted"/>
<accession>A0ABV8D357</accession>
<reference evidence="3" key="1">
    <citation type="journal article" date="2019" name="Int. J. Syst. Evol. Microbiol.">
        <title>The Global Catalogue of Microorganisms (GCM) 10K type strain sequencing project: providing services to taxonomists for standard genome sequencing and annotation.</title>
        <authorList>
            <consortium name="The Broad Institute Genomics Platform"/>
            <consortium name="The Broad Institute Genome Sequencing Center for Infectious Disease"/>
            <person name="Wu L."/>
            <person name="Ma J."/>
        </authorList>
    </citation>
    <scope>NUCLEOTIDE SEQUENCE [LARGE SCALE GENOMIC DNA]</scope>
    <source>
        <strain evidence="3">CCUG 58728</strain>
    </source>
</reference>
<dbReference type="EMBL" id="JBHSAC010000069">
    <property type="protein sequence ID" value="MFC3932725.1"/>
    <property type="molecule type" value="Genomic_DNA"/>
</dbReference>
<protein>
    <submittedName>
        <fullName evidence="2">TipC family immunity protein</fullName>
    </submittedName>
</protein>
<feature type="transmembrane region" description="Helical" evidence="1">
    <location>
        <begin position="36"/>
        <end position="58"/>
    </location>
</feature>
<comment type="caution">
    <text evidence="2">The sequence shown here is derived from an EMBL/GenBank/DDBJ whole genome shotgun (WGS) entry which is preliminary data.</text>
</comment>
<keyword evidence="1" id="KW-1133">Transmembrane helix</keyword>
<dbReference type="RefSeq" id="WP_380432338.1">
    <property type="nucleotide sequence ID" value="NZ_JBHSAC010000069.1"/>
</dbReference>
<dbReference type="NCBIfam" id="NF033863">
    <property type="entry name" value="immun_TipC_fam"/>
    <property type="match status" value="1"/>
</dbReference>